<accession>A0A9X3MQA1</accession>
<reference evidence="2" key="1">
    <citation type="submission" date="2022-10" db="EMBL/GenBank/DDBJ databases">
        <title>The WGS of Solirubrobacter ginsenosidimutans DSM 21036.</title>
        <authorList>
            <person name="Jiang Z."/>
        </authorList>
    </citation>
    <scope>NUCLEOTIDE SEQUENCE</scope>
    <source>
        <strain evidence="2">DSM 21036</strain>
    </source>
</reference>
<evidence type="ECO:0000259" key="1">
    <source>
        <dbReference type="Pfam" id="PF01261"/>
    </source>
</evidence>
<evidence type="ECO:0000313" key="3">
    <source>
        <dbReference type="Proteomes" id="UP001149140"/>
    </source>
</evidence>
<name>A0A9X3MQA1_9ACTN</name>
<protein>
    <submittedName>
        <fullName evidence="2">Sugar phosphate isomerase/epimerase</fullName>
    </submittedName>
</protein>
<comment type="caution">
    <text evidence="2">The sequence shown here is derived from an EMBL/GenBank/DDBJ whole genome shotgun (WGS) entry which is preliminary data.</text>
</comment>
<dbReference type="PANTHER" id="PTHR12110:SF41">
    <property type="entry name" value="INOSOSE DEHYDRATASE"/>
    <property type="match status" value="1"/>
</dbReference>
<dbReference type="Pfam" id="PF01261">
    <property type="entry name" value="AP_endonuc_2"/>
    <property type="match status" value="1"/>
</dbReference>
<evidence type="ECO:0000313" key="2">
    <source>
        <dbReference type="EMBL" id="MDA0159791.1"/>
    </source>
</evidence>
<dbReference type="AlphaFoldDB" id="A0A9X3MQA1"/>
<dbReference type="RefSeq" id="WP_270038559.1">
    <property type="nucleotide sequence ID" value="NZ_JAPDOD010000003.1"/>
</dbReference>
<organism evidence="2 3">
    <name type="scientific">Solirubrobacter ginsenosidimutans</name>
    <dbReference type="NCBI Taxonomy" id="490573"/>
    <lineage>
        <taxon>Bacteria</taxon>
        <taxon>Bacillati</taxon>
        <taxon>Actinomycetota</taxon>
        <taxon>Thermoleophilia</taxon>
        <taxon>Solirubrobacterales</taxon>
        <taxon>Solirubrobacteraceae</taxon>
        <taxon>Solirubrobacter</taxon>
    </lineage>
</organism>
<feature type="domain" description="Xylose isomerase-like TIM barrel" evidence="1">
    <location>
        <begin position="33"/>
        <end position="288"/>
    </location>
</feature>
<dbReference type="InterPro" id="IPR036237">
    <property type="entry name" value="Xyl_isomerase-like_sf"/>
</dbReference>
<dbReference type="EMBL" id="JAPDOD010000003">
    <property type="protein sequence ID" value="MDA0159791.1"/>
    <property type="molecule type" value="Genomic_DNA"/>
</dbReference>
<dbReference type="GO" id="GO:0016853">
    <property type="term" value="F:isomerase activity"/>
    <property type="evidence" value="ECO:0007669"/>
    <property type="project" value="UniProtKB-KW"/>
</dbReference>
<dbReference type="SUPFAM" id="SSF51658">
    <property type="entry name" value="Xylose isomerase-like"/>
    <property type="match status" value="1"/>
</dbReference>
<gene>
    <name evidence="2" type="ORF">OM076_05925</name>
</gene>
<dbReference type="InterPro" id="IPR050312">
    <property type="entry name" value="IolE/XylAMocC-like"/>
</dbReference>
<proteinExistence type="predicted"/>
<dbReference type="Proteomes" id="UP001149140">
    <property type="component" value="Unassembled WGS sequence"/>
</dbReference>
<keyword evidence="2" id="KW-0413">Isomerase</keyword>
<dbReference type="PANTHER" id="PTHR12110">
    <property type="entry name" value="HYDROXYPYRUVATE ISOMERASE"/>
    <property type="match status" value="1"/>
</dbReference>
<sequence>MSTLSLAGGPVSWGVDFADATGNPPYTEVLDGVASSGLRWVELGPVGYLPRDPGEARAALAARDLAAVGTFVFDDFHRPDAAGRVLDAVDAALDAIVETGGALLVLIDRPGEERAGTAGRATLAPRLPDADWARMIDLLRRSADRATARGVRPVVHPHAGGFIEFEDEVERLLAATERDELGLCLDTGHALYAGGDPAELVRRYGRRVEHLHLKDVAATVRTRELGFWEAIAAGIFCPVGDGLLDLDALRTALDETGYDGFATVEQDRRPGSAGDPAHDLRRSVTRLRAAGLG</sequence>
<dbReference type="InterPro" id="IPR013022">
    <property type="entry name" value="Xyl_isomerase-like_TIM-brl"/>
</dbReference>
<dbReference type="Gene3D" id="3.20.20.150">
    <property type="entry name" value="Divalent-metal-dependent TIM barrel enzymes"/>
    <property type="match status" value="1"/>
</dbReference>
<keyword evidence="3" id="KW-1185">Reference proteome</keyword>